<sequence>MLYLAYSTSNDGLGGQYQRILGLMALARKYQCTYVCNPILQMEHIPNPQTEYLKRIEDFFQIQNNFSSINEHHYDQVINFERISELTILSYLEKAQNSNILLKICIPNAILDNDPNIYNLIIPQLRDIKGTIPLPLYSSVKKNIALHIRRGDVSEITHPGRFTPISVFKQIADKLVIQYPDSNICIFTEITQENKDEFNIFQKDQIKVVANEDVLTTLEYLIQADILIMCRSSFSYIAGLYNKNQVIYMDFWHSPMPHWGRITIN</sequence>
<evidence type="ECO:0000313" key="1">
    <source>
        <dbReference type="EMBL" id="QHT80331.1"/>
    </source>
</evidence>
<protein>
    <recommendedName>
        <fullName evidence="2">Glycosyltransferase</fullName>
    </recommendedName>
</protein>
<dbReference type="EMBL" id="MN739967">
    <property type="protein sequence ID" value="QHT80331.1"/>
    <property type="molecule type" value="Genomic_DNA"/>
</dbReference>
<proteinExistence type="predicted"/>
<name>A0A6C0HI64_9ZZZZ</name>
<organism evidence="1">
    <name type="scientific">viral metagenome</name>
    <dbReference type="NCBI Taxonomy" id="1070528"/>
    <lineage>
        <taxon>unclassified sequences</taxon>
        <taxon>metagenomes</taxon>
        <taxon>organismal metagenomes</taxon>
    </lineage>
</organism>
<dbReference type="AlphaFoldDB" id="A0A6C0HI64"/>
<reference evidence="1" key="1">
    <citation type="journal article" date="2020" name="Nature">
        <title>Giant virus diversity and host interactions through global metagenomics.</title>
        <authorList>
            <person name="Schulz F."/>
            <person name="Roux S."/>
            <person name="Paez-Espino D."/>
            <person name="Jungbluth S."/>
            <person name="Walsh D.A."/>
            <person name="Denef V.J."/>
            <person name="McMahon K.D."/>
            <person name="Konstantinidis K.T."/>
            <person name="Eloe-Fadrosh E.A."/>
            <person name="Kyrpides N.C."/>
            <person name="Woyke T."/>
        </authorList>
    </citation>
    <scope>NUCLEOTIDE SEQUENCE</scope>
    <source>
        <strain evidence="1">GVMAG-M-3300023184-120</strain>
    </source>
</reference>
<evidence type="ECO:0008006" key="2">
    <source>
        <dbReference type="Google" id="ProtNLM"/>
    </source>
</evidence>
<accession>A0A6C0HI64</accession>